<dbReference type="RefSeq" id="WP_221270617.1">
    <property type="nucleotide sequence ID" value="NZ_JACHCF010000004.1"/>
</dbReference>
<dbReference type="InterPro" id="IPR018775">
    <property type="entry name" value="RlaP"/>
</dbReference>
<name>A0A7W8YSS3_9SPHI</name>
<proteinExistence type="predicted"/>
<dbReference type="AlphaFoldDB" id="A0A7W8YSS3"/>
<organism evidence="1 2">
    <name type="scientific">Pedobacter cryoconitis</name>
    <dbReference type="NCBI Taxonomy" id="188932"/>
    <lineage>
        <taxon>Bacteria</taxon>
        <taxon>Pseudomonadati</taxon>
        <taxon>Bacteroidota</taxon>
        <taxon>Sphingobacteriia</taxon>
        <taxon>Sphingobacteriales</taxon>
        <taxon>Sphingobacteriaceae</taxon>
        <taxon>Pedobacter</taxon>
    </lineage>
</organism>
<evidence type="ECO:0008006" key="3">
    <source>
        <dbReference type="Google" id="ProtNLM"/>
    </source>
</evidence>
<gene>
    <name evidence="1" type="ORF">HDE69_001991</name>
</gene>
<dbReference type="Pfam" id="PF10127">
    <property type="entry name" value="RlaP"/>
    <property type="match status" value="1"/>
</dbReference>
<evidence type="ECO:0000313" key="1">
    <source>
        <dbReference type="EMBL" id="MBB5620938.1"/>
    </source>
</evidence>
<dbReference type="EMBL" id="JACHCF010000004">
    <property type="protein sequence ID" value="MBB5620938.1"/>
    <property type="molecule type" value="Genomic_DNA"/>
</dbReference>
<dbReference type="PANTHER" id="PTHR34817:SF1">
    <property type="entry name" value="NUCLEOTIDYLTRANSFERASE"/>
    <property type="match status" value="1"/>
</dbReference>
<accession>A0A7W8YSS3</accession>
<sequence length="354" mass="41414">MITFKQLKQQKELILLDCISGSLAYNLNIKGSDIDKKGVFIMPKNQLYGFEQQQQISNSSNDEVYYEIGRFLELILKNNPGLLELLSTPKESILYRHPLMDLIKPEDFLSKLCMDTFAGYAQTQIKKARGLNKKINRPLATKRKTVLDFCFVMQSNGTIPLEEWLTNNNFSQEQCGLVNLDHFRNVYLLFHQDQLQEGKLNGIISGPDANDVLLSSIPKSTANIAVMHFNKDNYSIYCREYKEYREWENKRNELRYQGTLSHGKSYDTKNMMHTFRLLNMAEEIALYGRIIVRRDDRDFLLSIRNGEFEFDTLMSMIEEKTELIKELYEKSSLPERPDFKKAEAILVQIREDFY</sequence>
<reference evidence="1 2" key="1">
    <citation type="submission" date="2020-08" db="EMBL/GenBank/DDBJ databases">
        <title>Genomic Encyclopedia of Type Strains, Phase IV (KMG-V): Genome sequencing to study the core and pangenomes of soil and plant-associated prokaryotes.</title>
        <authorList>
            <person name="Whitman W."/>
        </authorList>
    </citation>
    <scope>NUCLEOTIDE SEQUENCE [LARGE SCALE GENOMIC DNA]</scope>
    <source>
        <strain evidence="1 2">MP7CTX6</strain>
    </source>
</reference>
<protein>
    <recommendedName>
        <fullName evidence="3">Nucleotidyltransferase</fullName>
    </recommendedName>
</protein>
<dbReference type="PANTHER" id="PTHR34817">
    <property type="entry name" value="NUCLEOTIDYLTRANSFERASE"/>
    <property type="match status" value="1"/>
</dbReference>
<evidence type="ECO:0000313" key="2">
    <source>
        <dbReference type="Proteomes" id="UP000537718"/>
    </source>
</evidence>
<dbReference type="Proteomes" id="UP000537718">
    <property type="component" value="Unassembled WGS sequence"/>
</dbReference>
<comment type="caution">
    <text evidence="1">The sequence shown here is derived from an EMBL/GenBank/DDBJ whole genome shotgun (WGS) entry which is preliminary data.</text>
</comment>